<keyword evidence="1" id="KW-0732">Signal</keyword>
<evidence type="ECO:0000313" key="3">
    <source>
        <dbReference type="Proteomes" id="UP000255283"/>
    </source>
</evidence>
<sequence>MNKTFRNLLLAALTFVSGSTFAQTAFDFDKPKELFGFSGESYETSNDGEFEKDLTATISGITVAVTASDYDKHDKINQVWYKTPKLRLYNGKLIIKAPQGKKIKTIEYKLAQKSNEAKWASGNTANQGKLSAYKAGLSTSVTWNGMAEQVVLTIVEDTYLQALTVTLDGPTTGVNALGDTKQKPETATFDLAGRQVGKSHQGIVIKNGRKYIRK</sequence>
<accession>A0AAQ1UGQ5</accession>
<proteinExistence type="predicted"/>
<dbReference type="Proteomes" id="UP000255283">
    <property type="component" value="Unassembled WGS sequence"/>
</dbReference>
<feature type="signal peptide" evidence="1">
    <location>
        <begin position="1"/>
        <end position="22"/>
    </location>
</feature>
<organism evidence="2 3">
    <name type="scientific">Segatella buccae</name>
    <dbReference type="NCBI Taxonomy" id="28126"/>
    <lineage>
        <taxon>Bacteria</taxon>
        <taxon>Pseudomonadati</taxon>
        <taxon>Bacteroidota</taxon>
        <taxon>Bacteroidia</taxon>
        <taxon>Bacteroidales</taxon>
        <taxon>Prevotellaceae</taxon>
        <taxon>Segatella</taxon>
    </lineage>
</organism>
<name>A0AAQ1UGQ5_9BACT</name>
<feature type="chain" id="PRO_5043053345" description="Lipocalin-like domain-containing protein" evidence="1">
    <location>
        <begin position="23"/>
        <end position="214"/>
    </location>
</feature>
<dbReference type="AlphaFoldDB" id="A0AAQ1UGQ5"/>
<dbReference type="RefSeq" id="WP_115152968.1">
    <property type="nucleotide sequence ID" value="NZ_UGTJ01000001.1"/>
</dbReference>
<evidence type="ECO:0000256" key="1">
    <source>
        <dbReference type="SAM" id="SignalP"/>
    </source>
</evidence>
<reference evidence="2 3" key="1">
    <citation type="submission" date="2018-06" db="EMBL/GenBank/DDBJ databases">
        <authorList>
            <consortium name="Pathogen Informatics"/>
            <person name="Doyle S."/>
        </authorList>
    </citation>
    <scope>NUCLEOTIDE SEQUENCE [LARGE SCALE GENOMIC DNA]</scope>
    <source>
        <strain evidence="2 3">NCTC13063</strain>
    </source>
</reference>
<evidence type="ECO:0000313" key="2">
    <source>
        <dbReference type="EMBL" id="SUB78875.1"/>
    </source>
</evidence>
<evidence type="ECO:0008006" key="4">
    <source>
        <dbReference type="Google" id="ProtNLM"/>
    </source>
</evidence>
<comment type="caution">
    <text evidence="2">The sequence shown here is derived from an EMBL/GenBank/DDBJ whole genome shotgun (WGS) entry which is preliminary data.</text>
</comment>
<protein>
    <recommendedName>
        <fullName evidence="4">Lipocalin-like domain-containing protein</fullName>
    </recommendedName>
</protein>
<gene>
    <name evidence="2" type="ORF">NCTC13063_00126</name>
</gene>
<dbReference type="EMBL" id="UGTJ01000001">
    <property type="protein sequence ID" value="SUB78875.1"/>
    <property type="molecule type" value="Genomic_DNA"/>
</dbReference>